<gene>
    <name evidence="2" type="ORF">BMJ33_14555</name>
</gene>
<evidence type="ECO:0000313" key="2">
    <source>
        <dbReference type="EMBL" id="PLU03244.1"/>
    </source>
</evidence>
<dbReference type="EMBL" id="NBUC01000072">
    <property type="protein sequence ID" value="PLU03244.1"/>
    <property type="molecule type" value="Genomic_DNA"/>
</dbReference>
<sequence length="90" mass="9691">MQGDARPIAPRKADPERPTAIPRNVPGIAETIECSNSSHRKPSVLRSAAAAGRFLPPVAGNQARLRLVLPGGSLRLHEINHLELAYLLLV</sequence>
<reference evidence="2 3" key="1">
    <citation type="journal article" date="2018" name="FEMS Microbiol. Ecol.">
        <title>Co-invading symbiotic mutualists of Medicago polymorpha retain high ancestral diversity and contain diverse accessory genomes.</title>
        <authorList>
            <person name="Porter S.S."/>
            <person name="Faber-Hammond J.J."/>
            <person name="Friesen M.L."/>
        </authorList>
    </citation>
    <scope>NUCLEOTIDE SEQUENCE [LARGE SCALE GENOMIC DNA]</scope>
    <source>
        <strain evidence="2 3">Str16</strain>
    </source>
</reference>
<name>A0ABX4TKT8_9HYPH</name>
<organism evidence="2 3">
    <name type="scientific">Sinorhizobium medicae</name>
    <dbReference type="NCBI Taxonomy" id="110321"/>
    <lineage>
        <taxon>Bacteria</taxon>
        <taxon>Pseudomonadati</taxon>
        <taxon>Pseudomonadota</taxon>
        <taxon>Alphaproteobacteria</taxon>
        <taxon>Hyphomicrobiales</taxon>
        <taxon>Rhizobiaceae</taxon>
        <taxon>Sinorhizobium/Ensifer group</taxon>
        <taxon>Sinorhizobium</taxon>
    </lineage>
</organism>
<comment type="caution">
    <text evidence="2">The sequence shown here is derived from an EMBL/GenBank/DDBJ whole genome shotgun (WGS) entry which is preliminary data.</text>
</comment>
<keyword evidence="3" id="KW-1185">Reference proteome</keyword>
<dbReference type="Proteomes" id="UP001190825">
    <property type="component" value="Unassembled WGS sequence"/>
</dbReference>
<evidence type="ECO:0000313" key="3">
    <source>
        <dbReference type="Proteomes" id="UP001190825"/>
    </source>
</evidence>
<feature type="region of interest" description="Disordered" evidence="1">
    <location>
        <begin position="1"/>
        <end position="24"/>
    </location>
</feature>
<protein>
    <submittedName>
        <fullName evidence="2">Uncharacterized protein</fullName>
    </submittedName>
</protein>
<evidence type="ECO:0000256" key="1">
    <source>
        <dbReference type="SAM" id="MobiDB-lite"/>
    </source>
</evidence>
<accession>A0ABX4TKT8</accession>
<proteinExistence type="predicted"/>